<protein>
    <submittedName>
        <fullName evidence="1">Uncharacterized protein</fullName>
    </submittedName>
</protein>
<dbReference type="EMBL" id="QGKX02001621">
    <property type="protein sequence ID" value="KAF3503720.1"/>
    <property type="molecule type" value="Genomic_DNA"/>
</dbReference>
<sequence>MTVMALGYSTGRRRMNMEYTEMIMDMAEMSMDTSSVYPKIISEVFWKELQVMSTSTYVFKSMLGHSHRPSYYQRSTPRMKSMRCSMESVEPKNRMKVTSR</sequence>
<accession>A0A8S9NGN7</accession>
<evidence type="ECO:0000313" key="1">
    <source>
        <dbReference type="EMBL" id="KAF3503720.1"/>
    </source>
</evidence>
<gene>
    <name evidence="1" type="ORF">F2Q69_00042366</name>
</gene>
<name>A0A8S9NGN7_BRACR</name>
<evidence type="ECO:0000313" key="2">
    <source>
        <dbReference type="Proteomes" id="UP000712600"/>
    </source>
</evidence>
<organism evidence="1 2">
    <name type="scientific">Brassica cretica</name>
    <name type="common">Mustard</name>
    <dbReference type="NCBI Taxonomy" id="69181"/>
    <lineage>
        <taxon>Eukaryota</taxon>
        <taxon>Viridiplantae</taxon>
        <taxon>Streptophyta</taxon>
        <taxon>Embryophyta</taxon>
        <taxon>Tracheophyta</taxon>
        <taxon>Spermatophyta</taxon>
        <taxon>Magnoliopsida</taxon>
        <taxon>eudicotyledons</taxon>
        <taxon>Gunneridae</taxon>
        <taxon>Pentapetalae</taxon>
        <taxon>rosids</taxon>
        <taxon>malvids</taxon>
        <taxon>Brassicales</taxon>
        <taxon>Brassicaceae</taxon>
        <taxon>Brassiceae</taxon>
        <taxon>Brassica</taxon>
    </lineage>
</organism>
<dbReference type="AlphaFoldDB" id="A0A8S9NGN7"/>
<dbReference type="Proteomes" id="UP000712600">
    <property type="component" value="Unassembled WGS sequence"/>
</dbReference>
<proteinExistence type="predicted"/>
<reference evidence="1" key="1">
    <citation type="submission" date="2019-12" db="EMBL/GenBank/DDBJ databases">
        <title>Genome sequencing and annotation of Brassica cretica.</title>
        <authorList>
            <person name="Studholme D.J."/>
            <person name="Sarris P."/>
        </authorList>
    </citation>
    <scope>NUCLEOTIDE SEQUENCE</scope>
    <source>
        <strain evidence="1">PFS-109/04</strain>
        <tissue evidence="1">Leaf</tissue>
    </source>
</reference>
<comment type="caution">
    <text evidence="1">The sequence shown here is derived from an EMBL/GenBank/DDBJ whole genome shotgun (WGS) entry which is preliminary data.</text>
</comment>